<proteinExistence type="predicted"/>
<dbReference type="OrthoDB" id="3509703at2759"/>
<dbReference type="InterPro" id="IPR036361">
    <property type="entry name" value="SAP_dom_sf"/>
</dbReference>
<dbReference type="AlphaFoldDB" id="A0A8A3P1A6"/>
<evidence type="ECO:0000313" key="1">
    <source>
        <dbReference type="EMBL" id="QSZ31603.1"/>
    </source>
</evidence>
<protein>
    <submittedName>
        <fullName evidence="1">Uncharacterized protein</fullName>
    </submittedName>
</protein>
<name>A0A8A3P1A6_9HELO</name>
<gene>
    <name evidence="1" type="ORF">DSL72_001170</name>
</gene>
<accession>A0A8A3P1A6</accession>
<dbReference type="Proteomes" id="UP000672032">
    <property type="component" value="Chromosome 2"/>
</dbReference>
<dbReference type="EMBL" id="CP063406">
    <property type="protein sequence ID" value="QSZ31603.1"/>
    <property type="molecule type" value="Genomic_DNA"/>
</dbReference>
<dbReference type="Gene3D" id="1.10.720.30">
    <property type="entry name" value="SAP domain"/>
    <property type="match status" value="1"/>
</dbReference>
<reference evidence="1" key="1">
    <citation type="submission" date="2020-10" db="EMBL/GenBank/DDBJ databases">
        <title>Genome Sequence of Monilinia vaccinii-corymbosi Sheds Light on Mummy Berry Disease Infection of Blueberry and Mating Type.</title>
        <authorList>
            <person name="Yow A.G."/>
            <person name="Zhang Y."/>
            <person name="Bansal K."/>
            <person name="Eacker S.M."/>
            <person name="Sullivan S."/>
            <person name="Liachko I."/>
            <person name="Cubeta M.A."/>
            <person name="Rollins J.A."/>
            <person name="Ashrafi H."/>
        </authorList>
    </citation>
    <scope>NUCLEOTIDE SEQUENCE</scope>
    <source>
        <strain evidence="1">RL-1</strain>
    </source>
</reference>
<sequence length="245" mass="27466">MSYFSARTGLDGKLYGTLHLGLMPLGLRSNHPEQRISPDTACNSFVFPNTARTSTGTIRGGAPSRLFILIIVWLDILCMLIRESTFLETTYSYMPGQVDGAAAQKDRRSLLGALISSTTTQIQQTSLPLTYRIDGTRASMIKYIETGEVDYEDLYVDALKAMCSQRGVKHKYNELRLDLARKLSETDEKEVAYRDLGATALRKLCKERGMKVKSNEPKQDLITRLRQADENAEQAQQEEEGRGSD</sequence>
<keyword evidence="2" id="KW-1185">Reference proteome</keyword>
<evidence type="ECO:0000313" key="2">
    <source>
        <dbReference type="Proteomes" id="UP000672032"/>
    </source>
</evidence>
<organism evidence="1 2">
    <name type="scientific">Monilinia vaccinii-corymbosi</name>
    <dbReference type="NCBI Taxonomy" id="61207"/>
    <lineage>
        <taxon>Eukaryota</taxon>
        <taxon>Fungi</taxon>
        <taxon>Dikarya</taxon>
        <taxon>Ascomycota</taxon>
        <taxon>Pezizomycotina</taxon>
        <taxon>Leotiomycetes</taxon>
        <taxon>Helotiales</taxon>
        <taxon>Sclerotiniaceae</taxon>
        <taxon>Monilinia</taxon>
    </lineage>
</organism>